<sequence length="202" mass="23668">MAINIKFENEFEKLITSQQVSSVDNFHKVFEENGILKKKEEYKNNLIVKVIYYTVPNFNEQQIISEILNNYPSLMDGFEIRVLENIGIYKKEVQKFFSATGIYDNFSITLLFNQENSLIYEKQEDIINGIADYDVKKYFYDSLLNDKYEFIYKVNGELSAMKGSYPPFVAENDFAIGANEMTIYFPDFLTNNPYYQNANLLP</sequence>
<evidence type="ECO:0000313" key="2">
    <source>
        <dbReference type="Proteomes" id="UP001108025"/>
    </source>
</evidence>
<proteinExistence type="predicted"/>
<comment type="caution">
    <text evidence="1">The sequence shown here is derived from an EMBL/GenBank/DDBJ whole genome shotgun (WGS) entry which is preliminary data.</text>
</comment>
<dbReference type="Proteomes" id="UP001108025">
    <property type="component" value="Unassembled WGS sequence"/>
</dbReference>
<dbReference type="EMBL" id="JAJNAY010000001">
    <property type="protein sequence ID" value="MCD1116346.1"/>
    <property type="molecule type" value="Genomic_DNA"/>
</dbReference>
<accession>A0A9Q3V320</accession>
<name>A0A9Q3V320_9FLAO</name>
<keyword evidence="2" id="KW-1185">Reference proteome</keyword>
<protein>
    <submittedName>
        <fullName evidence="1">Uncharacterized protein</fullName>
    </submittedName>
</protein>
<dbReference type="AlphaFoldDB" id="A0A9Q3V320"/>
<reference evidence="1" key="1">
    <citation type="submission" date="2021-11" db="EMBL/GenBank/DDBJ databases">
        <title>Description of novel Chryseobacterium species.</title>
        <authorList>
            <person name="Saticioglu I.B."/>
            <person name="Ay H."/>
            <person name="Altun S."/>
            <person name="Duman M."/>
        </authorList>
    </citation>
    <scope>NUCLEOTIDE SEQUENCE</scope>
    <source>
        <strain evidence="1">C-17</strain>
    </source>
</reference>
<organism evidence="1 2">
    <name type="scientific">Chryseobacterium turcicum</name>
    <dbReference type="NCBI Taxonomy" id="2898076"/>
    <lineage>
        <taxon>Bacteria</taxon>
        <taxon>Pseudomonadati</taxon>
        <taxon>Bacteroidota</taxon>
        <taxon>Flavobacteriia</taxon>
        <taxon>Flavobacteriales</taxon>
        <taxon>Weeksellaceae</taxon>
        <taxon>Chryseobacterium group</taxon>
        <taxon>Chryseobacterium</taxon>
    </lineage>
</organism>
<gene>
    <name evidence="1" type="ORF">LO744_05680</name>
</gene>
<dbReference type="RefSeq" id="WP_230667713.1">
    <property type="nucleotide sequence ID" value="NZ_JAJNAY010000001.1"/>
</dbReference>
<evidence type="ECO:0000313" key="1">
    <source>
        <dbReference type="EMBL" id="MCD1116346.1"/>
    </source>
</evidence>